<accession>W4FPD4</accession>
<dbReference type="RefSeq" id="XP_009841904.1">
    <property type="nucleotide sequence ID" value="XM_009843602.1"/>
</dbReference>
<evidence type="ECO:0000256" key="1">
    <source>
        <dbReference type="SAM" id="MobiDB-lite"/>
    </source>
</evidence>
<protein>
    <submittedName>
        <fullName evidence="2">Uncharacterized protein</fullName>
    </submittedName>
</protein>
<dbReference type="EMBL" id="KI913183">
    <property type="protein sequence ID" value="ETV68679.1"/>
    <property type="molecule type" value="Genomic_DNA"/>
</dbReference>
<proteinExistence type="predicted"/>
<dbReference type="AlphaFoldDB" id="W4FPD4"/>
<feature type="compositionally biased region" description="Low complexity" evidence="1">
    <location>
        <begin position="7"/>
        <end position="29"/>
    </location>
</feature>
<name>W4FPD4_APHAT</name>
<dbReference type="GeneID" id="20817477"/>
<gene>
    <name evidence="2" type="ORF">H257_15481</name>
</gene>
<feature type="region of interest" description="Disordered" evidence="1">
    <location>
        <begin position="1"/>
        <end position="30"/>
    </location>
</feature>
<organism evidence="2">
    <name type="scientific">Aphanomyces astaci</name>
    <name type="common">Crayfish plague agent</name>
    <dbReference type="NCBI Taxonomy" id="112090"/>
    <lineage>
        <taxon>Eukaryota</taxon>
        <taxon>Sar</taxon>
        <taxon>Stramenopiles</taxon>
        <taxon>Oomycota</taxon>
        <taxon>Saprolegniomycetes</taxon>
        <taxon>Saprolegniales</taxon>
        <taxon>Verrucalvaceae</taxon>
        <taxon>Aphanomyces</taxon>
    </lineage>
</organism>
<sequence length="163" mass="17363">MELAAISSDRTVSSTTPPDTTSSTGSPSTKQHFLNPLTIVVLGRSSHASAIQPTTVALDGGWSLKVKPILPHTALQRAVPRDVGRLADPRVSWWDSLQQDIDLFCVGHDVVPEQEDLLGGAVGTLPKSSFFLGNSISMMPVQPPPPLIYLPIKPARPPDEPAG</sequence>
<dbReference type="VEuPathDB" id="FungiDB:H257_15481"/>
<evidence type="ECO:0000313" key="2">
    <source>
        <dbReference type="EMBL" id="ETV68679.1"/>
    </source>
</evidence>
<reference evidence="2" key="1">
    <citation type="submission" date="2013-12" db="EMBL/GenBank/DDBJ databases">
        <title>The Genome Sequence of Aphanomyces astaci APO3.</title>
        <authorList>
            <consortium name="The Broad Institute Genomics Platform"/>
            <person name="Russ C."/>
            <person name="Tyler B."/>
            <person name="van West P."/>
            <person name="Dieguez-Uribeondo J."/>
            <person name="Young S.K."/>
            <person name="Zeng Q."/>
            <person name="Gargeya S."/>
            <person name="Fitzgerald M."/>
            <person name="Abouelleil A."/>
            <person name="Alvarado L."/>
            <person name="Chapman S.B."/>
            <person name="Gainer-Dewar J."/>
            <person name="Goldberg J."/>
            <person name="Griggs A."/>
            <person name="Gujja S."/>
            <person name="Hansen M."/>
            <person name="Howarth C."/>
            <person name="Imamovic A."/>
            <person name="Ireland A."/>
            <person name="Larimer J."/>
            <person name="McCowan C."/>
            <person name="Murphy C."/>
            <person name="Pearson M."/>
            <person name="Poon T.W."/>
            <person name="Priest M."/>
            <person name="Roberts A."/>
            <person name="Saif S."/>
            <person name="Shea T."/>
            <person name="Sykes S."/>
            <person name="Wortman J."/>
            <person name="Nusbaum C."/>
            <person name="Birren B."/>
        </authorList>
    </citation>
    <scope>NUCLEOTIDE SEQUENCE [LARGE SCALE GENOMIC DNA]</scope>
    <source>
        <strain evidence="2">APO3</strain>
    </source>
</reference>